<gene>
    <name evidence="2" type="ORF">MEDL_33781</name>
</gene>
<keyword evidence="1" id="KW-0175">Coiled coil</keyword>
<feature type="coiled-coil region" evidence="1">
    <location>
        <begin position="185"/>
        <end position="212"/>
    </location>
</feature>
<dbReference type="OrthoDB" id="295078at2759"/>
<reference evidence="2" key="1">
    <citation type="submission" date="2021-03" db="EMBL/GenBank/DDBJ databases">
        <authorList>
            <person name="Bekaert M."/>
        </authorList>
    </citation>
    <scope>NUCLEOTIDE SEQUENCE</scope>
</reference>
<evidence type="ECO:0000256" key="1">
    <source>
        <dbReference type="SAM" id="Coils"/>
    </source>
</evidence>
<keyword evidence="3" id="KW-1185">Reference proteome</keyword>
<dbReference type="Proteomes" id="UP000683360">
    <property type="component" value="Unassembled WGS sequence"/>
</dbReference>
<dbReference type="AlphaFoldDB" id="A0A8S3SJC5"/>
<organism evidence="2 3">
    <name type="scientific">Mytilus edulis</name>
    <name type="common">Blue mussel</name>
    <dbReference type="NCBI Taxonomy" id="6550"/>
    <lineage>
        <taxon>Eukaryota</taxon>
        <taxon>Metazoa</taxon>
        <taxon>Spiralia</taxon>
        <taxon>Lophotrochozoa</taxon>
        <taxon>Mollusca</taxon>
        <taxon>Bivalvia</taxon>
        <taxon>Autobranchia</taxon>
        <taxon>Pteriomorphia</taxon>
        <taxon>Mytilida</taxon>
        <taxon>Mytiloidea</taxon>
        <taxon>Mytilidae</taxon>
        <taxon>Mytilinae</taxon>
        <taxon>Mytilus</taxon>
    </lineage>
</organism>
<sequence length="415" mass="47196">MKEQLLQQENPVEKFERENQRLLDANMRLEQENDDLAHEMVESKLKLGSELDKPEIEKDPLEQYKDQCEELSGELVVTKKLLKDIQEEKQRLEVESSQVKEMCRRELEKSEADGKRNAVIIADYKQICSQLSERLEKQQTANKEEIGRIKGQVKSCDNCSKMFKDDGKIQLPEPKIDPDSLNPKYLDLHAQIRELELELAQTKLALVESECKTQDLTHQLNSTITELQSSKNTWFQKTINSLKGASPCVPPCDKRFILSKGLRPNYKGDEKIGQHVLEKENSDYKYRLVVTNSPFKTTTLATGQIVARSLSRQKIFVNGYNDKGRRMANSTQPASDTNGKDCIPDALQNFLEPLVHNITNEMTADEIGILGIAEARWNDTGQSPGEVMIYSGHMEENALQSEGVVVMLSKEAQKI</sequence>
<feature type="coiled-coil region" evidence="1">
    <location>
        <begin position="12"/>
        <end position="141"/>
    </location>
</feature>
<comment type="caution">
    <text evidence="2">The sequence shown here is derived from an EMBL/GenBank/DDBJ whole genome shotgun (WGS) entry which is preliminary data.</text>
</comment>
<evidence type="ECO:0000313" key="3">
    <source>
        <dbReference type="Proteomes" id="UP000683360"/>
    </source>
</evidence>
<accession>A0A8S3SJC5</accession>
<dbReference type="PANTHER" id="PTHR47728">
    <property type="entry name" value="RAB GTPASE-ACTIVATING PROTEIN 1-LIKE"/>
    <property type="match status" value="1"/>
</dbReference>
<protein>
    <submittedName>
        <fullName evidence="2">RABGAP1</fullName>
    </submittedName>
</protein>
<proteinExistence type="predicted"/>
<name>A0A8S3SJC5_MYTED</name>
<dbReference type="PANTHER" id="PTHR47728:SF1">
    <property type="entry name" value="RAB GTPASE ACTIVATING PROTEIN 1 LIKE"/>
    <property type="match status" value="1"/>
</dbReference>
<dbReference type="EMBL" id="CAJPWZ010001657">
    <property type="protein sequence ID" value="CAG2220310.1"/>
    <property type="molecule type" value="Genomic_DNA"/>
</dbReference>
<evidence type="ECO:0000313" key="2">
    <source>
        <dbReference type="EMBL" id="CAG2220310.1"/>
    </source>
</evidence>